<evidence type="ECO:0000313" key="1">
    <source>
        <dbReference type="EMBL" id="NNJ27615.1"/>
    </source>
</evidence>
<dbReference type="EMBL" id="WTPX01000174">
    <property type="protein sequence ID" value="NNJ27615.1"/>
    <property type="molecule type" value="Genomic_DNA"/>
</dbReference>
<gene>
    <name evidence="1" type="ORF">LzC2_37220</name>
</gene>
<sequence length="546" mass="57828">MTAAALLLVAFAAADVPADPSAPAAVSLEIRDPAALLAHPLIGNVWAELNEAPGVREARRRPELDAVLDPLRFLAGRCDRDVPTLLADLTAGGVRFDWSGEENGPAALTIAAASPEVWQEFLPALRTWLSRTADPLTALAAIPPDLQDGQEWTVGSLRYQLDGATLSLASGGAPYAPRAAGEDHVHLRIDLHHLRESGRLPAEAEFQKDPAFAALLGGYAASLLSANQFDLSLADSGAKSDGLSLRIAMDGEERLPGFFAPPDAVSPAPLNVAGALYSASWYRDYRTLWDARGSALPPEQVEALEARDFEIRQGIKVLGADVLPSELASAFDSSWRAVVVNGEREYLVAATPPLPAAGLAVSLRDRERFEDLARPALSAIRLVAVFGGAKMQPFRTRGSEGELDLSGLRFLDRSGADSVGDRARFNVAPTWTVHRGHFVVASTRPLVRSIAAALDAEAESPHRLPPGVTESQRFEPEAFAAALDAAGASVRFALIAEGGFDSLEAAAIQEAAARALRSLGPITVTTAVDDSGLSLEMQFTPAASDR</sequence>
<reference evidence="1 2" key="1">
    <citation type="journal article" date="2020" name="Syst. Appl. Microbiol.">
        <title>Alienimonas chondri sp. nov., a novel planctomycete isolated from the biofilm of the red alga Chondrus crispus.</title>
        <authorList>
            <person name="Vitorino I."/>
            <person name="Albuquerque L."/>
            <person name="Wiegand S."/>
            <person name="Kallscheuer N."/>
            <person name="da Costa M.S."/>
            <person name="Lobo-da-Cunha A."/>
            <person name="Jogler C."/>
            <person name="Lage O.M."/>
        </authorList>
    </citation>
    <scope>NUCLEOTIDE SEQUENCE [LARGE SCALE GENOMIC DNA]</scope>
    <source>
        <strain evidence="1 2">LzC2</strain>
    </source>
</reference>
<name>A0ABX1VID2_9PLAN</name>
<accession>A0ABX1VID2</accession>
<organism evidence="1 2">
    <name type="scientific">Alienimonas chondri</name>
    <dbReference type="NCBI Taxonomy" id="2681879"/>
    <lineage>
        <taxon>Bacteria</taxon>
        <taxon>Pseudomonadati</taxon>
        <taxon>Planctomycetota</taxon>
        <taxon>Planctomycetia</taxon>
        <taxon>Planctomycetales</taxon>
        <taxon>Planctomycetaceae</taxon>
        <taxon>Alienimonas</taxon>
    </lineage>
</organism>
<protein>
    <recommendedName>
        <fullName evidence="3">DUF2066 domain-containing protein</fullName>
    </recommendedName>
</protein>
<evidence type="ECO:0000313" key="2">
    <source>
        <dbReference type="Proteomes" id="UP000609651"/>
    </source>
</evidence>
<evidence type="ECO:0008006" key="3">
    <source>
        <dbReference type="Google" id="ProtNLM"/>
    </source>
</evidence>
<dbReference type="RefSeq" id="WP_171189523.1">
    <property type="nucleotide sequence ID" value="NZ_WTPX01000174.1"/>
</dbReference>
<dbReference type="Proteomes" id="UP000609651">
    <property type="component" value="Unassembled WGS sequence"/>
</dbReference>
<keyword evidence="2" id="KW-1185">Reference proteome</keyword>
<proteinExistence type="predicted"/>
<comment type="caution">
    <text evidence="1">The sequence shown here is derived from an EMBL/GenBank/DDBJ whole genome shotgun (WGS) entry which is preliminary data.</text>
</comment>